<dbReference type="GO" id="GO:0046872">
    <property type="term" value="F:metal ion binding"/>
    <property type="evidence" value="ECO:0007669"/>
    <property type="project" value="InterPro"/>
</dbReference>
<evidence type="ECO:0000256" key="1">
    <source>
        <dbReference type="ARBA" id="ARBA00022598"/>
    </source>
</evidence>
<evidence type="ECO:0000259" key="5">
    <source>
        <dbReference type="PROSITE" id="PS50975"/>
    </source>
</evidence>
<evidence type="ECO:0000256" key="3">
    <source>
        <dbReference type="ARBA" id="ARBA00022840"/>
    </source>
</evidence>
<protein>
    <recommendedName>
        <fullName evidence="5">ATP-grasp domain-containing protein</fullName>
    </recommendedName>
</protein>
<evidence type="ECO:0000256" key="4">
    <source>
        <dbReference type="PROSITE-ProRule" id="PRU00409"/>
    </source>
</evidence>
<dbReference type="Gene3D" id="3.30.1490.20">
    <property type="entry name" value="ATP-grasp fold, A domain"/>
    <property type="match status" value="1"/>
</dbReference>
<evidence type="ECO:0000313" key="7">
    <source>
        <dbReference type="Proteomes" id="UP000218944"/>
    </source>
</evidence>
<dbReference type="Gene3D" id="3.40.50.20">
    <property type="match status" value="1"/>
</dbReference>
<keyword evidence="3 4" id="KW-0067">ATP-binding</keyword>
<keyword evidence="2 4" id="KW-0547">Nucleotide-binding</keyword>
<dbReference type="InterPro" id="IPR011761">
    <property type="entry name" value="ATP-grasp"/>
</dbReference>
<keyword evidence="7" id="KW-1185">Reference proteome</keyword>
<gene>
    <name evidence="6" type="ORF">CK936_23860</name>
</gene>
<proteinExistence type="predicted"/>
<organism evidence="6 7">
    <name type="scientific">Streptomyces albireticuli</name>
    <dbReference type="NCBI Taxonomy" id="1940"/>
    <lineage>
        <taxon>Bacteria</taxon>
        <taxon>Bacillati</taxon>
        <taxon>Actinomycetota</taxon>
        <taxon>Actinomycetes</taxon>
        <taxon>Kitasatosporales</taxon>
        <taxon>Streptomycetaceae</taxon>
        <taxon>Streptomyces</taxon>
    </lineage>
</organism>
<dbReference type="InterPro" id="IPR013815">
    <property type="entry name" value="ATP_grasp_subdomain_1"/>
</dbReference>
<feature type="domain" description="ATP-grasp" evidence="5">
    <location>
        <begin position="119"/>
        <end position="320"/>
    </location>
</feature>
<dbReference type="InterPro" id="IPR052032">
    <property type="entry name" value="ATP-dep_AA_Ligase"/>
</dbReference>
<name>A0A2A2D4V2_9ACTN</name>
<dbReference type="AlphaFoldDB" id="A0A2A2D4V2"/>
<dbReference type="GO" id="GO:0005524">
    <property type="term" value="F:ATP binding"/>
    <property type="evidence" value="ECO:0007669"/>
    <property type="project" value="UniProtKB-UniRule"/>
</dbReference>
<evidence type="ECO:0000313" key="6">
    <source>
        <dbReference type="EMBL" id="PAU46466.1"/>
    </source>
</evidence>
<dbReference type="Proteomes" id="UP000218944">
    <property type="component" value="Unassembled WGS sequence"/>
</dbReference>
<comment type="caution">
    <text evidence="6">The sequence shown here is derived from an EMBL/GenBank/DDBJ whole genome shotgun (WGS) entry which is preliminary data.</text>
</comment>
<evidence type="ECO:0000256" key="2">
    <source>
        <dbReference type="ARBA" id="ARBA00022741"/>
    </source>
</evidence>
<dbReference type="PANTHER" id="PTHR43585:SF2">
    <property type="entry name" value="ATP-GRASP ENZYME FSQD"/>
    <property type="match status" value="1"/>
</dbReference>
<dbReference type="Gene3D" id="3.30.470.20">
    <property type="entry name" value="ATP-grasp fold, B domain"/>
    <property type="match status" value="1"/>
</dbReference>
<keyword evidence="1" id="KW-0436">Ligase</keyword>
<dbReference type="EMBL" id="NSJV01000453">
    <property type="protein sequence ID" value="PAU46466.1"/>
    <property type="molecule type" value="Genomic_DNA"/>
</dbReference>
<dbReference type="GO" id="GO:0016874">
    <property type="term" value="F:ligase activity"/>
    <property type="evidence" value="ECO:0007669"/>
    <property type="project" value="UniProtKB-KW"/>
</dbReference>
<reference evidence="6 7" key="1">
    <citation type="submission" date="2017-08" db="EMBL/GenBank/DDBJ databases">
        <title>Genome sequence of Streptomyces albireticuli NRRL B-1670.</title>
        <authorList>
            <person name="Graham D.E."/>
            <person name="Mahan K.M."/>
            <person name="Klingeman D.M."/>
            <person name="Hettich R.L."/>
            <person name="Parry R.J."/>
            <person name="Spain J.C."/>
        </authorList>
    </citation>
    <scope>NUCLEOTIDE SEQUENCE [LARGE SCALE GENOMIC DNA]</scope>
    <source>
        <strain evidence="6 7">NRRL B-1670</strain>
    </source>
</reference>
<dbReference type="SMART" id="SM01209">
    <property type="entry name" value="GARS_A"/>
    <property type="match status" value="1"/>
</dbReference>
<dbReference type="SUPFAM" id="SSF56059">
    <property type="entry name" value="Glutathione synthetase ATP-binding domain-like"/>
    <property type="match status" value="1"/>
</dbReference>
<accession>A0A2A2D4V2</accession>
<dbReference type="PROSITE" id="PS50975">
    <property type="entry name" value="ATP_GRASP"/>
    <property type="match status" value="1"/>
</dbReference>
<dbReference type="Pfam" id="PF13535">
    <property type="entry name" value="ATP-grasp_4"/>
    <property type="match status" value="1"/>
</dbReference>
<dbReference type="PANTHER" id="PTHR43585">
    <property type="entry name" value="FUMIPYRROLE BIOSYNTHESIS PROTEIN C"/>
    <property type="match status" value="1"/>
</dbReference>
<sequence length="415" mass="44981">MDTNRSYVLLLGLGTSYFLRERSFSGAKDASSMPVWMTALDPLRSPQRFFDRVIAADDGYADSVLAAVAEWKERGWDLAAVVPVNDWGVPSASAVAKKYGLPGLSADSAHVTRDKYAMKARFEAAGLPTPRSISVTSEAEMLAAAEEIGFPVVLKPADFSGSGGVSLAHTRAEAIAAFASSVEHIDRYRDVFPIDGSRYMVEQYVDSQEEISVEVLCHGDRRMTLAITEKYLSAPPFFAEVGHLVPSHRTGDTALTTLAEKACQALGIDHGIAHVEIKFDSKGAPWLIEAAARPGGDGIMDQVERAYGYNPYTLHVASYLGIDPFPLVRTEPLRSSAVAFLKAQPGELTSVRIPENLPESVVSVSVSKKPGDIVKPVADWSTRDGVIEMVWNEIFTERITMPVEIADALSGEIFG</sequence>